<dbReference type="GO" id="GO:0000272">
    <property type="term" value="P:polysaccharide catabolic process"/>
    <property type="evidence" value="ECO:0007669"/>
    <property type="project" value="UniProtKB-KW"/>
</dbReference>
<dbReference type="GO" id="GO:0016798">
    <property type="term" value="F:hydrolase activity, acting on glycosyl bonds"/>
    <property type="evidence" value="ECO:0007669"/>
    <property type="project" value="UniProtKB-KW"/>
</dbReference>
<dbReference type="KEGG" id="psim:KR76_07920"/>
<dbReference type="Gene3D" id="2.60.120.380">
    <property type="match status" value="1"/>
</dbReference>
<dbReference type="Gene3D" id="2.60.40.10">
    <property type="entry name" value="Immunoglobulins"/>
    <property type="match status" value="1"/>
</dbReference>
<dbReference type="AlphaFoldDB" id="A0A0C5XGC8"/>
<dbReference type="Pfam" id="PF00041">
    <property type="entry name" value="fn3"/>
    <property type="match status" value="1"/>
</dbReference>
<keyword evidence="1" id="KW-0326">Glycosidase</keyword>
<evidence type="ECO:0000256" key="3">
    <source>
        <dbReference type="SAM" id="MobiDB-lite"/>
    </source>
</evidence>
<dbReference type="CDD" id="cd00063">
    <property type="entry name" value="FN3"/>
    <property type="match status" value="1"/>
</dbReference>
<dbReference type="InterPro" id="IPR003961">
    <property type="entry name" value="FN3_dom"/>
</dbReference>
<keyword evidence="1" id="KW-0378">Hydrolase</keyword>
<dbReference type="STRING" id="2045.KR76_07920"/>
<keyword evidence="6" id="KW-1185">Reference proteome</keyword>
<dbReference type="Pfam" id="PF13582">
    <property type="entry name" value="Reprolysin_3"/>
    <property type="match status" value="1"/>
</dbReference>
<dbReference type="GO" id="GO:0008237">
    <property type="term" value="F:metallopeptidase activity"/>
    <property type="evidence" value="ECO:0007669"/>
    <property type="project" value="InterPro"/>
</dbReference>
<feature type="compositionally biased region" description="Low complexity" evidence="3">
    <location>
        <begin position="466"/>
        <end position="476"/>
    </location>
</feature>
<feature type="region of interest" description="Disordered" evidence="3">
    <location>
        <begin position="463"/>
        <end position="516"/>
    </location>
</feature>
<evidence type="ECO:0000313" key="5">
    <source>
        <dbReference type="EMBL" id="AJR18231.1"/>
    </source>
</evidence>
<evidence type="ECO:0000256" key="1">
    <source>
        <dbReference type="ARBA" id="ARBA00023295"/>
    </source>
</evidence>
<dbReference type="InterPro" id="IPR024079">
    <property type="entry name" value="MetalloPept_cat_dom_sf"/>
</dbReference>
<dbReference type="SUPFAM" id="SSF55486">
    <property type="entry name" value="Metalloproteases ('zincins'), catalytic domain"/>
    <property type="match status" value="1"/>
</dbReference>
<feature type="compositionally biased region" description="Low complexity" evidence="3">
    <location>
        <begin position="485"/>
        <end position="504"/>
    </location>
</feature>
<protein>
    <submittedName>
        <fullName evidence="5">Uncharacterized protein</fullName>
    </submittedName>
</protein>
<organism evidence="5 6">
    <name type="scientific">Nocardioides simplex</name>
    <name type="common">Arthrobacter simplex</name>
    <dbReference type="NCBI Taxonomy" id="2045"/>
    <lineage>
        <taxon>Bacteria</taxon>
        <taxon>Bacillati</taxon>
        <taxon>Actinomycetota</taxon>
        <taxon>Actinomycetes</taxon>
        <taxon>Propionibacteriales</taxon>
        <taxon>Nocardioidaceae</taxon>
        <taxon>Pimelobacter</taxon>
    </lineage>
</organism>
<feature type="chain" id="PRO_5010414010" evidence="4">
    <location>
        <begin position="29"/>
        <end position="597"/>
    </location>
</feature>
<accession>A0A0C5XGC8</accession>
<dbReference type="Proteomes" id="UP000030300">
    <property type="component" value="Chromosome"/>
</dbReference>
<dbReference type="PROSITE" id="PS50853">
    <property type="entry name" value="FN3"/>
    <property type="match status" value="1"/>
</dbReference>
<dbReference type="OrthoDB" id="954626at2"/>
<feature type="signal peptide" evidence="4">
    <location>
        <begin position="1"/>
        <end position="28"/>
    </location>
</feature>
<keyword evidence="2" id="KW-0119">Carbohydrate metabolism</keyword>
<reference evidence="5 6" key="1">
    <citation type="journal article" date="2015" name="Genome Announc.">
        <title>Complete Genome Sequence of Steroid-Transforming Nocardioides simplex VKM Ac-2033D.</title>
        <authorList>
            <person name="Shtratnikova V.Y."/>
            <person name="Schelkunov M.I."/>
            <person name="Pekov Y.A."/>
            <person name="Fokina V.V."/>
            <person name="Logacheva M.D."/>
            <person name="Sokolov S.L."/>
            <person name="Bragin E.Y."/>
            <person name="Ashapkin V.V."/>
            <person name="Donova M.V."/>
        </authorList>
    </citation>
    <scope>NUCLEOTIDE SEQUENCE [LARGE SCALE GENOMIC DNA]</scope>
    <source>
        <strain evidence="5 6">VKM Ac-2033D</strain>
    </source>
</reference>
<dbReference type="Gene3D" id="3.40.390.10">
    <property type="entry name" value="Collagenase (Catalytic Domain)"/>
    <property type="match status" value="1"/>
</dbReference>
<dbReference type="SUPFAM" id="SSF49265">
    <property type="entry name" value="Fibronectin type III"/>
    <property type="match status" value="1"/>
</dbReference>
<dbReference type="SMART" id="SM00060">
    <property type="entry name" value="FN3"/>
    <property type="match status" value="1"/>
</dbReference>
<keyword evidence="4" id="KW-0732">Signal</keyword>
<dbReference type="GeneID" id="96612557"/>
<sequence length="597" mass="60085">MLHLVRAGGLGVAGLALAVAGLAIPASATEPSRADGDDRPGLSAAEARMLATDPAVDVAPDGTLFAVDEWTAPATAGADAPPSAADDGTRLARGEALPSATLADTFTLHSRPGANRTIYLDFNGGTLLSSNSWLLNGLSTLLFPGWSLDGSASFSDAERTVVQEVWARVAEDYSPFDIDVTTQEPPAGALWRSSSSDPTYGTRVAFASGGSIQTQLCGGACGGIAWIGTFDSVTNGETRSPAWVFPSSLGNKAKNMAEAASHEAGHTLGLGHDGTSSSGYYAGNTLWGPLMGSPYSAGVTQWSRGDYPSANNREDDFAVLGANGASLRPDEAGSTPATALPLAALPGGSGVITGRDDRDWYAVTDCTGTVTASASPAPVGPNLDLRVELRDSAGTLLHAAAPATTRTSAAVTGLGATVTGTLRGGPYYVAVSGAGSLSGGGSGWSSGGYDSYGSAGTYRLSVSGCSGTPGNGTTDPPTDPPPPVSSGKPPSAAPATRPGTPRAAVVRPGTRGGRLSVGVRWTPPATGGAAITGYVVKAFKLTAGGRVIATRSTAVLAAGTTSVQLLLPKGRWAVRVKARNKLGWSGFSPRSAAARAR</sequence>
<name>A0A0C5XGC8_NOCSI</name>
<dbReference type="HOGENOM" id="CLU_456963_0_0_11"/>
<gene>
    <name evidence="5" type="ORF">KR76_07920</name>
</gene>
<evidence type="ECO:0000256" key="2">
    <source>
        <dbReference type="ARBA" id="ARBA00023326"/>
    </source>
</evidence>
<dbReference type="InterPro" id="IPR013783">
    <property type="entry name" value="Ig-like_fold"/>
</dbReference>
<dbReference type="RefSeq" id="WP_052138352.1">
    <property type="nucleotide sequence ID" value="NZ_BJMC01000017.1"/>
</dbReference>
<dbReference type="InterPro" id="IPR036116">
    <property type="entry name" value="FN3_sf"/>
</dbReference>
<proteinExistence type="predicted"/>
<evidence type="ECO:0000256" key="4">
    <source>
        <dbReference type="SAM" id="SignalP"/>
    </source>
</evidence>
<keyword evidence="2" id="KW-0624">Polysaccharide degradation</keyword>
<dbReference type="EMBL" id="CP009896">
    <property type="protein sequence ID" value="AJR18231.1"/>
    <property type="molecule type" value="Genomic_DNA"/>
</dbReference>
<evidence type="ECO:0000313" key="6">
    <source>
        <dbReference type="Proteomes" id="UP000030300"/>
    </source>
</evidence>